<evidence type="ECO:0000313" key="3">
    <source>
        <dbReference type="Proteomes" id="UP000183832"/>
    </source>
</evidence>
<proteinExistence type="predicted"/>
<reference evidence="2 3" key="1">
    <citation type="submission" date="2015-04" db="EMBL/GenBank/DDBJ databases">
        <authorList>
            <person name="Syromyatnikov M.Y."/>
            <person name="Popov V.N."/>
        </authorList>
    </citation>
    <scope>NUCLEOTIDE SEQUENCE [LARGE SCALE GENOMIC DNA]</scope>
</reference>
<dbReference type="EMBL" id="CVRI01000022">
    <property type="protein sequence ID" value="CRK92059.1"/>
    <property type="molecule type" value="Genomic_DNA"/>
</dbReference>
<keyword evidence="1" id="KW-0732">Signal</keyword>
<feature type="signal peptide" evidence="1">
    <location>
        <begin position="1"/>
        <end position="17"/>
    </location>
</feature>
<evidence type="ECO:0000256" key="1">
    <source>
        <dbReference type="SAM" id="SignalP"/>
    </source>
</evidence>
<organism evidence="2 3">
    <name type="scientific">Clunio marinus</name>
    <dbReference type="NCBI Taxonomy" id="568069"/>
    <lineage>
        <taxon>Eukaryota</taxon>
        <taxon>Metazoa</taxon>
        <taxon>Ecdysozoa</taxon>
        <taxon>Arthropoda</taxon>
        <taxon>Hexapoda</taxon>
        <taxon>Insecta</taxon>
        <taxon>Pterygota</taxon>
        <taxon>Neoptera</taxon>
        <taxon>Endopterygota</taxon>
        <taxon>Diptera</taxon>
        <taxon>Nematocera</taxon>
        <taxon>Chironomoidea</taxon>
        <taxon>Chironomidae</taxon>
        <taxon>Clunio</taxon>
    </lineage>
</organism>
<dbReference type="AlphaFoldDB" id="A0A1J1HVQ0"/>
<gene>
    <name evidence="2" type="ORF">CLUMA_CG005639</name>
</gene>
<accession>A0A1J1HVQ0</accession>
<keyword evidence="3" id="KW-1185">Reference proteome</keyword>
<feature type="chain" id="PRO_5012407686" evidence="1">
    <location>
        <begin position="18"/>
        <end position="68"/>
    </location>
</feature>
<protein>
    <submittedName>
        <fullName evidence="2">CLUMA_CG005639, isoform A</fullName>
    </submittedName>
</protein>
<dbReference type="Proteomes" id="UP000183832">
    <property type="component" value="Unassembled WGS sequence"/>
</dbReference>
<sequence>MKTVWDILFSTMIIASSLRLSEEELVPEQETDLKRISEHGPKPRFNPLIRKYHCKDLALRIEIYSKLV</sequence>
<evidence type="ECO:0000313" key="2">
    <source>
        <dbReference type="EMBL" id="CRK92059.1"/>
    </source>
</evidence>
<name>A0A1J1HVQ0_9DIPT</name>